<accession>G6EIF9</accession>
<protein>
    <submittedName>
        <fullName evidence="1">Uncharacterized protein</fullName>
    </submittedName>
</protein>
<dbReference type="AlphaFoldDB" id="G6EIF9"/>
<keyword evidence="2" id="KW-1185">Reference proteome</keyword>
<evidence type="ECO:0000313" key="2">
    <source>
        <dbReference type="Proteomes" id="UP000004030"/>
    </source>
</evidence>
<dbReference type="EMBL" id="AGFM01000064">
    <property type="protein sequence ID" value="EHJ58901.1"/>
    <property type="molecule type" value="Genomic_DNA"/>
</dbReference>
<proteinExistence type="predicted"/>
<organism evidence="1 2">
    <name type="scientific">Novosphingobium pentaromativorans US6-1</name>
    <dbReference type="NCBI Taxonomy" id="1088721"/>
    <lineage>
        <taxon>Bacteria</taxon>
        <taxon>Pseudomonadati</taxon>
        <taxon>Pseudomonadota</taxon>
        <taxon>Alphaproteobacteria</taxon>
        <taxon>Sphingomonadales</taxon>
        <taxon>Sphingomonadaceae</taxon>
        <taxon>Novosphingobium</taxon>
    </lineage>
</organism>
<gene>
    <name evidence="1" type="ORF">NSU_4130</name>
</gene>
<sequence>MRMSRQERLPRRKASGSLVDRVRGGFEILTDAADGVAGGRAKDDASCEKGKYELPDHFCFLLSGHAFRSSGTR</sequence>
<name>G6EIF9_9SPHN</name>
<comment type="caution">
    <text evidence="1">The sequence shown here is derived from an EMBL/GenBank/DDBJ whole genome shotgun (WGS) entry which is preliminary data.</text>
</comment>
<reference evidence="1 2" key="1">
    <citation type="journal article" date="2012" name="J. Bacteriol.">
        <title>Genome sequence of benzo(a)pyrene-degrading bacterium Novosphingobium pentaromativorans US6-1.</title>
        <authorList>
            <person name="Luo Y.R."/>
            <person name="Kang S.G."/>
            <person name="Kim S.J."/>
            <person name="Kim M.R."/>
            <person name="Li N."/>
            <person name="Lee J.H."/>
            <person name="Kwon K.K."/>
        </authorList>
    </citation>
    <scope>NUCLEOTIDE SEQUENCE [LARGE SCALE GENOMIC DNA]</scope>
    <source>
        <strain evidence="1 2">US6-1</strain>
    </source>
</reference>
<dbReference type="Proteomes" id="UP000004030">
    <property type="component" value="Unassembled WGS sequence"/>
</dbReference>
<evidence type="ECO:0000313" key="1">
    <source>
        <dbReference type="EMBL" id="EHJ58901.1"/>
    </source>
</evidence>